<dbReference type="InterPro" id="IPR004045">
    <property type="entry name" value="Glutathione_S-Trfase_N"/>
</dbReference>
<evidence type="ECO:0000256" key="2">
    <source>
        <dbReference type="SAM" id="MobiDB-lite"/>
    </source>
</evidence>
<dbReference type="CDD" id="cd00570">
    <property type="entry name" value="GST_N_family"/>
    <property type="match status" value="1"/>
</dbReference>
<proteinExistence type="predicted"/>
<dbReference type="PANTHER" id="PTHR43968">
    <property type="match status" value="1"/>
</dbReference>
<dbReference type="PROSITE" id="PS50096">
    <property type="entry name" value="IQ"/>
    <property type="match status" value="2"/>
</dbReference>
<dbReference type="InterPro" id="IPR000048">
    <property type="entry name" value="IQ_motif_EF-hand-BS"/>
</dbReference>
<evidence type="ECO:0000259" key="3">
    <source>
        <dbReference type="PROSITE" id="PS50404"/>
    </source>
</evidence>
<reference evidence="5 6" key="1">
    <citation type="journal article" date="2012" name="PLoS Pathog.">
        <title>Diverse lifestyles and strategies of plant pathogenesis encoded in the genomes of eighteen Dothideomycetes fungi.</title>
        <authorList>
            <person name="Ohm R.A."/>
            <person name="Feau N."/>
            <person name="Henrissat B."/>
            <person name="Schoch C.L."/>
            <person name="Horwitz B.A."/>
            <person name="Barry K.W."/>
            <person name="Condon B.J."/>
            <person name="Copeland A.C."/>
            <person name="Dhillon B."/>
            <person name="Glaser F."/>
            <person name="Hesse C.N."/>
            <person name="Kosti I."/>
            <person name="LaButti K."/>
            <person name="Lindquist E.A."/>
            <person name="Lucas S."/>
            <person name="Salamov A.A."/>
            <person name="Bradshaw R.E."/>
            <person name="Ciuffetti L."/>
            <person name="Hamelin R.C."/>
            <person name="Kema G.H.J."/>
            <person name="Lawrence C."/>
            <person name="Scott J.A."/>
            <person name="Spatafora J.W."/>
            <person name="Turgeon B.G."/>
            <person name="de Wit P.J.G.M."/>
            <person name="Zhong S."/>
            <person name="Goodwin S.B."/>
            <person name="Grigoriev I.V."/>
        </authorList>
    </citation>
    <scope>NUCLEOTIDE SEQUENCE [LARGE SCALE GENOMIC DNA]</scope>
    <source>
        <strain evidence="6">28A</strain>
    </source>
</reference>
<dbReference type="InterPro" id="IPR010987">
    <property type="entry name" value="Glutathione-S-Trfase_C-like"/>
</dbReference>
<organism evidence="5 6">
    <name type="scientific">Exserohilum turcicum (strain 28A)</name>
    <name type="common">Northern leaf blight fungus</name>
    <name type="synonym">Setosphaeria turcica</name>
    <dbReference type="NCBI Taxonomy" id="671987"/>
    <lineage>
        <taxon>Eukaryota</taxon>
        <taxon>Fungi</taxon>
        <taxon>Dikarya</taxon>
        <taxon>Ascomycota</taxon>
        <taxon>Pezizomycotina</taxon>
        <taxon>Dothideomycetes</taxon>
        <taxon>Pleosporomycetidae</taxon>
        <taxon>Pleosporales</taxon>
        <taxon>Pleosporineae</taxon>
        <taxon>Pleosporaceae</taxon>
        <taxon>Exserohilum</taxon>
    </lineage>
</organism>
<feature type="compositionally biased region" description="Basic and acidic residues" evidence="2">
    <location>
        <begin position="650"/>
        <end position="668"/>
    </location>
</feature>
<dbReference type="InterPro" id="IPR050983">
    <property type="entry name" value="GST_Omega/HSP26"/>
</dbReference>
<dbReference type="Gene3D" id="1.20.1050.10">
    <property type="match status" value="1"/>
</dbReference>
<dbReference type="STRING" id="671987.R0KPC1"/>
<dbReference type="PROSITE" id="PS50404">
    <property type="entry name" value="GST_NTER"/>
    <property type="match status" value="1"/>
</dbReference>
<dbReference type="SMART" id="SM00015">
    <property type="entry name" value="IQ"/>
    <property type="match status" value="3"/>
</dbReference>
<evidence type="ECO:0000313" key="5">
    <source>
        <dbReference type="EMBL" id="EOA89692.1"/>
    </source>
</evidence>
<dbReference type="InterPro" id="IPR036249">
    <property type="entry name" value="Thioredoxin-like_sf"/>
</dbReference>
<dbReference type="Pfam" id="PF13410">
    <property type="entry name" value="GST_C_2"/>
    <property type="match status" value="1"/>
</dbReference>
<feature type="region of interest" description="Disordered" evidence="2">
    <location>
        <begin position="557"/>
        <end position="612"/>
    </location>
</feature>
<feature type="compositionally biased region" description="Basic residues" evidence="2">
    <location>
        <begin position="387"/>
        <end position="397"/>
    </location>
</feature>
<dbReference type="EMBL" id="KB908504">
    <property type="protein sequence ID" value="EOA89692.1"/>
    <property type="molecule type" value="Genomic_DNA"/>
</dbReference>
<dbReference type="GO" id="GO:0005737">
    <property type="term" value="C:cytoplasm"/>
    <property type="evidence" value="ECO:0007669"/>
    <property type="project" value="InterPro"/>
</dbReference>
<feature type="region of interest" description="Disordered" evidence="2">
    <location>
        <begin position="435"/>
        <end position="483"/>
    </location>
</feature>
<dbReference type="PANTHER" id="PTHR43968:SF13">
    <property type="entry name" value="GLUTATHIONE TRANSFERASE OMEGA-1"/>
    <property type="match status" value="1"/>
</dbReference>
<feature type="region of interest" description="Disordered" evidence="2">
    <location>
        <begin position="642"/>
        <end position="739"/>
    </location>
</feature>
<dbReference type="InterPro" id="IPR036282">
    <property type="entry name" value="Glutathione-S-Trfase_C_sf"/>
</dbReference>
<dbReference type="RefSeq" id="XP_008022650.1">
    <property type="nucleotide sequence ID" value="XM_008024459.1"/>
</dbReference>
<dbReference type="GO" id="GO:0045174">
    <property type="term" value="F:glutathione dehydrogenase (ascorbate) activity"/>
    <property type="evidence" value="ECO:0007669"/>
    <property type="project" value="UniProtKB-ARBA"/>
</dbReference>
<keyword evidence="6" id="KW-1185">Reference proteome</keyword>
<dbReference type="SUPFAM" id="SSF52833">
    <property type="entry name" value="Thioredoxin-like"/>
    <property type="match status" value="1"/>
</dbReference>
<dbReference type="InterPro" id="IPR036872">
    <property type="entry name" value="CH_dom_sf"/>
</dbReference>
<dbReference type="Proteomes" id="UP000016935">
    <property type="component" value="Unassembled WGS sequence"/>
</dbReference>
<dbReference type="HOGENOM" id="CLU_005445_1_0_1"/>
<dbReference type="PRINTS" id="PR01625">
    <property type="entry name" value="GSTRNSFRASEO"/>
</dbReference>
<name>R0KPC1_EXST2</name>
<gene>
    <name evidence="5" type="ORF">SETTUDRAFT_183062</name>
</gene>
<dbReference type="SFLD" id="SFLDG00358">
    <property type="entry name" value="Main_(cytGST)"/>
    <property type="match status" value="1"/>
</dbReference>
<dbReference type="InterPro" id="IPR040079">
    <property type="entry name" value="Glutathione_S-Trfase"/>
</dbReference>
<dbReference type="Pfam" id="PF13409">
    <property type="entry name" value="GST_N_2"/>
    <property type="match status" value="1"/>
</dbReference>
<feature type="region of interest" description="Disordered" evidence="2">
    <location>
        <begin position="376"/>
        <end position="404"/>
    </location>
</feature>
<dbReference type="eggNOG" id="KOG0165">
    <property type="taxonomic scope" value="Eukaryota"/>
</dbReference>
<dbReference type="InterPro" id="IPR005442">
    <property type="entry name" value="GST_omega"/>
</dbReference>
<keyword evidence="1" id="KW-0560">Oxidoreductase</keyword>
<dbReference type="Gene3D" id="3.40.30.10">
    <property type="entry name" value="Glutaredoxin"/>
    <property type="match status" value="1"/>
</dbReference>
<dbReference type="eggNOG" id="KOG0406">
    <property type="taxonomic scope" value="Eukaryota"/>
</dbReference>
<feature type="compositionally biased region" description="Polar residues" evidence="2">
    <location>
        <begin position="586"/>
        <end position="601"/>
    </location>
</feature>
<evidence type="ECO:0000256" key="1">
    <source>
        <dbReference type="ARBA" id="ARBA00023002"/>
    </source>
</evidence>
<accession>R0KPC1</accession>
<dbReference type="OrthoDB" id="76388at2759"/>
<reference evidence="5 6" key="2">
    <citation type="journal article" date="2013" name="PLoS Genet.">
        <title>Comparative genome structure, secondary metabolite, and effector coding capacity across Cochliobolus pathogens.</title>
        <authorList>
            <person name="Condon B.J."/>
            <person name="Leng Y."/>
            <person name="Wu D."/>
            <person name="Bushley K.E."/>
            <person name="Ohm R.A."/>
            <person name="Otillar R."/>
            <person name="Martin J."/>
            <person name="Schackwitz W."/>
            <person name="Grimwood J."/>
            <person name="MohdZainudin N."/>
            <person name="Xue C."/>
            <person name="Wang R."/>
            <person name="Manning V.A."/>
            <person name="Dhillon B."/>
            <person name="Tu Z.J."/>
            <person name="Steffenson B.J."/>
            <person name="Salamov A."/>
            <person name="Sun H."/>
            <person name="Lowry S."/>
            <person name="LaButti K."/>
            <person name="Han J."/>
            <person name="Copeland A."/>
            <person name="Lindquist E."/>
            <person name="Barry K."/>
            <person name="Schmutz J."/>
            <person name="Baker S.E."/>
            <person name="Ciuffetti L.M."/>
            <person name="Grigoriev I.V."/>
            <person name="Zhong S."/>
            <person name="Turgeon B.G."/>
        </authorList>
    </citation>
    <scope>NUCLEOTIDE SEQUENCE [LARGE SCALE GENOMIC DNA]</scope>
    <source>
        <strain evidence="6">28A</strain>
    </source>
</reference>
<dbReference type="GeneID" id="19401958"/>
<evidence type="ECO:0000259" key="4">
    <source>
        <dbReference type="PROSITE" id="PS50405"/>
    </source>
</evidence>
<sequence length="1375" mass="153213">MGKDHPDADIHPEATGLAAATVKVSWQSLPLPRYNPNPIQAHSAECPLKLYAGWFCPFVQRAWIVLEEKGIQYQYIEVNPYHKPQSLLDLNPRGLVPTLQYQGKPLYESTVLCEFLEEAFPQHTPHLMPADPYERARTRIWTDYVGTRIIPAYHRFLQHQGDGLEEKQSDFLNHIKEFTREMDSEGPFFAGKDFGLIDVAIAPWANRLWVFDHFKGGSGIPDEGQGGEDDGVWKRFRKWLAAVESRKSVKETLSERQHYLPIYQRYAEDRAQSEAAKAIRAGRGMPRCTGDAQCCTSDVKALVVFRNAGVAQATLLTKATHQHGHNRLSVNASTYTAGTPCPAPHAPTNSCYAGYPNQYAPSYLDDGDNTTANLEYTTELKPPTRQPKPRRPLRSSHNKSTFNPSLDIFEDVAQEEEQQQRAAFDVKRRTRASLVPAAAGSKKSTILAHPAQKMPKPAAPVQEPQHEKPRRRVSQAPSEKHAPEVNATLVLQEDILDKKELKKPGPKKEARRRTIYIPTDETSIFTIHPGQPTHAPRNARQKSPDLGLDLVTLSDEEGNNLQPALKKEKKVPRKSLAAPPKRGPLSATSRSTQSLSFSNDIAGSGGGKENVPPGMEVFAKKGTGMHIEINFTKPEAKKPVVKASKVHFSAPKEPERILQTKKRTEGTQKRPRSRLAHDDVPAKALKSRADGTASTANSSASLRSTIKTERAKLAKAKRAPLSSSPFHTDKSPPTALRKQKTASVASSITMLHEVGERPQPREKYPVLCEDLAQPELYEDNWLTYQEVAITQLLNSVFDSANKDPNAEQSPEDLRKKMLAIYQDPAVPSLHKRLQASLQFGALSIPKDLLAQALRLKDDVGLRKKFLNLWTKSYDLSALRAAAETIVGRQITTPCRLSTGSTCSDDGSRQYRAERRAIESFLSSFLIKNEDAVRVKSGGGSIASLTRGDDDFGSQGWSWRRTALRSLMLILVLDQAKTTNALSGCLFQTTSPYKTSVEILHHLSKMLLPSHGDITRPLHHLGYKTEDTVTLNMPTGELLTSDVSHKDLWVLSQHLKYPAIGRAQKVYNVQVALAALSSVPGMPSAAASGIRAEDIVDGHREKTLSLLWSLVGKCGLGSLVDWPQLVKETERFQNQWYRTRDNFEDRALDSENDEDTSEVDGLAYHKRLLLSWSRSIARLHGLRVANLTTSFADPKILEVIVDTYLPCNVANTLDSGRLGLAAKLSAVGCSASFIALFTPQNKTARSIPSRDFTLLTLSFLASRLLPLARTHRAATKIQTAFRHFLLRHQTHMRIKAMQLAHACAVVAQARQKMLHAATLIQRRWKNIQATRHKQLENDILAFQALARGWAIRRWVRRITAGRVGGKEKVRRVRGGW</sequence>
<feature type="region of interest" description="Disordered" evidence="2">
    <location>
        <begin position="524"/>
        <end position="543"/>
    </location>
</feature>
<dbReference type="Gene3D" id="1.10.418.10">
    <property type="entry name" value="Calponin-like domain"/>
    <property type="match status" value="1"/>
</dbReference>
<evidence type="ECO:0000313" key="6">
    <source>
        <dbReference type="Proteomes" id="UP000016935"/>
    </source>
</evidence>
<dbReference type="SFLD" id="SFLDS00019">
    <property type="entry name" value="Glutathione_Transferase_(cytos"/>
    <property type="match status" value="1"/>
</dbReference>
<feature type="domain" description="GST N-terminal" evidence="3">
    <location>
        <begin position="46"/>
        <end position="124"/>
    </location>
</feature>
<dbReference type="GO" id="GO:0004364">
    <property type="term" value="F:glutathione transferase activity"/>
    <property type="evidence" value="ECO:0007669"/>
    <property type="project" value="InterPro"/>
</dbReference>
<feature type="domain" description="GST C-terminal" evidence="4">
    <location>
        <begin position="131"/>
        <end position="262"/>
    </location>
</feature>
<dbReference type="PROSITE" id="PS50405">
    <property type="entry name" value="GST_CTER"/>
    <property type="match status" value="1"/>
</dbReference>
<feature type="compositionally biased region" description="Polar residues" evidence="2">
    <location>
        <begin position="692"/>
        <end position="705"/>
    </location>
</feature>
<dbReference type="SUPFAM" id="SSF47576">
    <property type="entry name" value="Calponin-homology domain, CH-domain"/>
    <property type="match status" value="1"/>
</dbReference>
<dbReference type="SUPFAM" id="SSF47616">
    <property type="entry name" value="GST C-terminal domain-like"/>
    <property type="match status" value="1"/>
</dbReference>
<protein>
    <submittedName>
        <fullName evidence="5">Uncharacterized protein</fullName>
    </submittedName>
</protein>